<protein>
    <recommendedName>
        <fullName evidence="3">SAM-dependent MTase RsmB/NOP-type domain-containing protein</fullName>
    </recommendedName>
</protein>
<evidence type="ECO:0000313" key="4">
    <source>
        <dbReference type="EMBL" id="KAK1792549.1"/>
    </source>
</evidence>
<comment type="caution">
    <text evidence="1">Lacks conserved residue(s) required for the propagation of feature annotation.</text>
</comment>
<feature type="region of interest" description="Disordered" evidence="2">
    <location>
        <begin position="730"/>
        <end position="777"/>
    </location>
</feature>
<name>A0AAD8Z6Q1_9TELE</name>
<keyword evidence="1" id="KW-0808">Transferase</keyword>
<reference evidence="4" key="1">
    <citation type="submission" date="2023-03" db="EMBL/GenBank/DDBJ databases">
        <title>Electrophorus voltai genome.</title>
        <authorList>
            <person name="Bian C."/>
        </authorList>
    </citation>
    <scope>NUCLEOTIDE SEQUENCE</scope>
    <source>
        <strain evidence="4">CB-2022</strain>
        <tissue evidence="4">Muscle</tissue>
    </source>
</reference>
<evidence type="ECO:0000313" key="5">
    <source>
        <dbReference type="Proteomes" id="UP001239994"/>
    </source>
</evidence>
<dbReference type="PANTHER" id="PTHR14663:SF2">
    <property type="entry name" value="METHYLTRANSFERASE NSUN7-RELATED"/>
    <property type="match status" value="1"/>
</dbReference>
<feature type="compositionally biased region" description="Basic and acidic residues" evidence="2">
    <location>
        <begin position="514"/>
        <end position="529"/>
    </location>
</feature>
<dbReference type="InterPro" id="IPR029063">
    <property type="entry name" value="SAM-dependent_MTases_sf"/>
</dbReference>
<proteinExistence type="inferred from homology"/>
<dbReference type="PROSITE" id="PS51686">
    <property type="entry name" value="SAM_MT_RSMB_NOP"/>
    <property type="match status" value="1"/>
</dbReference>
<feature type="region of interest" description="Disordered" evidence="2">
    <location>
        <begin position="684"/>
        <end position="710"/>
    </location>
</feature>
<dbReference type="Gene3D" id="3.40.50.150">
    <property type="entry name" value="Vaccinia Virus protein VP39"/>
    <property type="match status" value="1"/>
</dbReference>
<dbReference type="InterPro" id="IPR001678">
    <property type="entry name" value="MeTrfase_RsmB-F_NOP2_dom"/>
</dbReference>
<feature type="region of interest" description="Disordered" evidence="2">
    <location>
        <begin position="623"/>
        <end position="657"/>
    </location>
</feature>
<organism evidence="4 5">
    <name type="scientific">Electrophorus voltai</name>
    <dbReference type="NCBI Taxonomy" id="2609070"/>
    <lineage>
        <taxon>Eukaryota</taxon>
        <taxon>Metazoa</taxon>
        <taxon>Chordata</taxon>
        <taxon>Craniata</taxon>
        <taxon>Vertebrata</taxon>
        <taxon>Euteleostomi</taxon>
        <taxon>Actinopterygii</taxon>
        <taxon>Neopterygii</taxon>
        <taxon>Teleostei</taxon>
        <taxon>Ostariophysi</taxon>
        <taxon>Gymnotiformes</taxon>
        <taxon>Gymnotoidei</taxon>
        <taxon>Gymnotidae</taxon>
        <taxon>Electrophorus</taxon>
    </lineage>
</organism>
<dbReference type="InterPro" id="IPR042620">
    <property type="entry name" value="NSUN7"/>
</dbReference>
<dbReference type="SUPFAM" id="SSF53335">
    <property type="entry name" value="S-adenosyl-L-methionine-dependent methyltransferases"/>
    <property type="match status" value="1"/>
</dbReference>
<dbReference type="GO" id="GO:0032259">
    <property type="term" value="P:methylation"/>
    <property type="evidence" value="ECO:0007669"/>
    <property type="project" value="UniProtKB-KW"/>
</dbReference>
<dbReference type="GO" id="GO:0003723">
    <property type="term" value="F:RNA binding"/>
    <property type="evidence" value="ECO:0007669"/>
    <property type="project" value="UniProtKB-UniRule"/>
</dbReference>
<feature type="region of interest" description="Disordered" evidence="2">
    <location>
        <begin position="511"/>
        <end position="555"/>
    </location>
</feature>
<keyword evidence="1" id="KW-0694">RNA-binding</keyword>
<dbReference type="GO" id="GO:0008168">
    <property type="term" value="F:methyltransferase activity"/>
    <property type="evidence" value="ECO:0007669"/>
    <property type="project" value="UniProtKB-KW"/>
</dbReference>
<gene>
    <name evidence="4" type="ORF">P4O66_012487</name>
</gene>
<keyword evidence="5" id="KW-1185">Reference proteome</keyword>
<comment type="similarity">
    <text evidence="1">Belongs to the class I-like SAM-binding methyltransferase superfamily. RsmB/NOP family.</text>
</comment>
<dbReference type="Proteomes" id="UP001239994">
    <property type="component" value="Unassembled WGS sequence"/>
</dbReference>
<dbReference type="AlphaFoldDB" id="A0AAD8Z6Q1"/>
<comment type="caution">
    <text evidence="4">The sequence shown here is derived from an EMBL/GenBank/DDBJ whole genome shotgun (WGS) entry which is preliminary data.</text>
</comment>
<dbReference type="PANTHER" id="PTHR14663">
    <property type="entry name" value="METHYLTRANSFERASE NSUN7-RELATED"/>
    <property type="match status" value="1"/>
</dbReference>
<dbReference type="EMBL" id="JAROKS010000019">
    <property type="protein sequence ID" value="KAK1792549.1"/>
    <property type="molecule type" value="Genomic_DNA"/>
</dbReference>
<keyword evidence="1" id="KW-0949">S-adenosyl-L-methionine</keyword>
<feature type="region of interest" description="Disordered" evidence="2">
    <location>
        <begin position="1"/>
        <end position="67"/>
    </location>
</feature>
<feature type="compositionally biased region" description="Basic and acidic residues" evidence="2">
    <location>
        <begin position="57"/>
        <end position="67"/>
    </location>
</feature>
<evidence type="ECO:0000256" key="2">
    <source>
        <dbReference type="SAM" id="MobiDB-lite"/>
    </source>
</evidence>
<feature type="domain" description="SAM-dependent MTase RsmB/NOP-type" evidence="3">
    <location>
        <begin position="177"/>
        <end position="485"/>
    </location>
</feature>
<evidence type="ECO:0000256" key="1">
    <source>
        <dbReference type="PROSITE-ProRule" id="PRU01023"/>
    </source>
</evidence>
<accession>A0AAD8Z6Q1</accession>
<evidence type="ECO:0000259" key="3">
    <source>
        <dbReference type="PROSITE" id="PS51686"/>
    </source>
</evidence>
<keyword evidence="1" id="KW-0489">Methyltransferase</keyword>
<feature type="compositionally biased region" description="Basic and acidic residues" evidence="2">
    <location>
        <begin position="684"/>
        <end position="703"/>
    </location>
</feature>
<feature type="active site" description="Nucleophile" evidence="1">
    <location>
        <position position="423"/>
    </location>
</feature>
<sequence>MYSDNACALQEPLCVPPELTGMTSPNAPDPRTYPRESPSPEGRTPSSPKSPRTPPPPRKEPTRRARFPDRVYAHAAAVFAAARAGKPRALRAIRYGRFALSSAGGTSVPADGSDAERNELRAYQLAFSALKYQELLEGILIDSCFNSCQQMPDDLTALVVVMLYDFQDRKFQSWEPIPEDGEDLFKEVRRVEGSLFSVDEVCETLKAQGFIQGNPHTHLEGSMFSKDTHCPDILRFPQQVPGLLNRTTLLMDHKIIIQNKSRCLAACAVRRLLVKDADILMVGFFSAHTVAHVAVQASVCSAHIYLCGYPDDPTQREELQSTLSTIGCKNVHLLPAGFGELNEWDSHLQKVRVALLLPRCTASALCDPITHILQEDGDMDLLCDLSRGYVSDAKLQSLVTRQKRDLSHVLTFPKVHAVVYCTCSVYAEENEELVKSTLEKAAVRPKIQPFRIVSTGWTEETEEKFFQLQESDTTDGCFLCVLKREDPVEPESVQDILARAAAKGLLGGLITAKPAERTKPRERGRERERERKKKRYRRKTDSLPPTSSPLPEAGGDIVRFPTATNGPIAASVTSGLPSVSRDLALNLTSQDPEDAGLCPSASTVLDQTSTVLCQDGGVLNGASDKVSWQPKGNRIQSRTQRHTRRMRTQSETHPHAAPVTQGLRPVLRKQAKYAPFRTGLVAHRSQEVEKELQDLPGGKRDEQEALGPGTQVPELASVLEVKYRAQQCGQATAQEAHGALPSISTPNSSVLSSDSSPHLSAPSASATPVPSSGSSES</sequence>
<feature type="compositionally biased region" description="Low complexity" evidence="2">
    <location>
        <begin position="542"/>
        <end position="551"/>
    </location>
</feature>
<feature type="compositionally biased region" description="Low complexity" evidence="2">
    <location>
        <begin position="744"/>
        <end position="777"/>
    </location>
</feature>